<evidence type="ECO:0000313" key="2">
    <source>
        <dbReference type="Proteomes" id="UP001629113"/>
    </source>
</evidence>
<dbReference type="InterPro" id="IPR053157">
    <property type="entry name" value="Sterol_Uptake_Regulator"/>
</dbReference>
<keyword evidence="2" id="KW-1185">Reference proteome</keyword>
<dbReference type="EMBL" id="JBFCZG010000003">
    <property type="protein sequence ID" value="KAL3424031.1"/>
    <property type="molecule type" value="Genomic_DNA"/>
</dbReference>
<dbReference type="PANTHER" id="PTHR47784">
    <property type="entry name" value="STEROL UPTAKE CONTROL PROTEIN 2"/>
    <property type="match status" value="1"/>
</dbReference>
<gene>
    <name evidence="1" type="ORF">PVAG01_03312</name>
</gene>
<dbReference type="PANTHER" id="PTHR47784:SF4">
    <property type="entry name" value="ZN(II)2CYS6 TRANSCRIPTION FACTOR (EUROFUNG)"/>
    <property type="match status" value="1"/>
</dbReference>
<comment type="caution">
    <text evidence="1">The sequence shown here is derived from an EMBL/GenBank/DDBJ whole genome shotgun (WGS) entry which is preliminary data.</text>
</comment>
<dbReference type="Proteomes" id="UP001629113">
    <property type="component" value="Unassembled WGS sequence"/>
</dbReference>
<organism evidence="1 2">
    <name type="scientific">Phlyctema vagabunda</name>
    <dbReference type="NCBI Taxonomy" id="108571"/>
    <lineage>
        <taxon>Eukaryota</taxon>
        <taxon>Fungi</taxon>
        <taxon>Dikarya</taxon>
        <taxon>Ascomycota</taxon>
        <taxon>Pezizomycotina</taxon>
        <taxon>Leotiomycetes</taxon>
        <taxon>Helotiales</taxon>
        <taxon>Dermateaceae</taxon>
        <taxon>Phlyctema</taxon>
    </lineage>
</organism>
<reference evidence="1 2" key="1">
    <citation type="submission" date="2024-06" db="EMBL/GenBank/DDBJ databases">
        <title>Complete genome of Phlyctema vagabunda strain 19-DSS-EL-015.</title>
        <authorList>
            <person name="Fiorenzani C."/>
        </authorList>
    </citation>
    <scope>NUCLEOTIDE SEQUENCE [LARGE SCALE GENOMIC DNA]</scope>
    <source>
        <strain evidence="1 2">19-DSS-EL-015</strain>
    </source>
</reference>
<protein>
    <submittedName>
        <fullName evidence="1">Uncharacterized protein</fullName>
    </submittedName>
</protein>
<proteinExistence type="predicted"/>
<accession>A0ABR4PL22</accession>
<name>A0ABR4PL22_9HELO</name>
<sequence length="285" mass="32472">MSFFVDDSSKLKDEWIATVLRYSFSYPYLMYQLLALSAFHLSIKHPTRSNFYLTESGSLQAQALSIFNSSAPFFNAEDLIPAFLFSGGLGLHVFCDIFSAPSQDLNTFLDRLVQAIRLLRGVRALIGDSWEMIKNSDIKCLLHEDDEPDMGRGDEIIGAFEELRTDFSRSRTLPASDLKIYCEAIDRLIWAYRSRPPDFTADGPPNARMVTIWPITLSAEYTELLYARKPEALVVMAYFSILLHSRRVFWAVGDAGRSLLRAVDKYLGEEWAQWLKVPKDMVLSP</sequence>
<evidence type="ECO:0000313" key="1">
    <source>
        <dbReference type="EMBL" id="KAL3424031.1"/>
    </source>
</evidence>